<proteinExistence type="predicted"/>
<accession>A0AAV5FF44</accession>
<dbReference type="Gene3D" id="3.80.10.10">
    <property type="entry name" value="Ribonuclease Inhibitor"/>
    <property type="match status" value="1"/>
</dbReference>
<dbReference type="Pfam" id="PF23622">
    <property type="entry name" value="LRR_At1g61320_AtMIF1"/>
    <property type="match status" value="1"/>
</dbReference>
<dbReference type="PANTHER" id="PTHR34145:SF57">
    <property type="entry name" value="F-BOX DOMAIN-CONTAINING PROTEIN"/>
    <property type="match status" value="1"/>
</dbReference>
<feature type="domain" description="At1g61320/AtMIF1 LRR" evidence="2">
    <location>
        <begin position="55"/>
        <end position="276"/>
    </location>
</feature>
<reference evidence="3" key="1">
    <citation type="journal article" date="2018" name="DNA Res.">
        <title>Multiple hybrid de novo genome assembly of finger millet, an orphan allotetraploid crop.</title>
        <authorList>
            <person name="Hatakeyama M."/>
            <person name="Aluri S."/>
            <person name="Balachadran M.T."/>
            <person name="Sivarajan S.R."/>
            <person name="Patrignani A."/>
            <person name="Gruter S."/>
            <person name="Poveda L."/>
            <person name="Shimizu-Inatsugi R."/>
            <person name="Baeten J."/>
            <person name="Francoijs K.J."/>
            <person name="Nataraja K.N."/>
            <person name="Reddy Y.A.N."/>
            <person name="Phadnis S."/>
            <person name="Ravikumar R.L."/>
            <person name="Schlapbach R."/>
            <person name="Sreeman S.M."/>
            <person name="Shimizu K.K."/>
        </authorList>
    </citation>
    <scope>NUCLEOTIDE SEQUENCE</scope>
</reference>
<feature type="transmembrane region" description="Helical" evidence="1">
    <location>
        <begin position="287"/>
        <end position="307"/>
    </location>
</feature>
<dbReference type="InterPro" id="IPR053772">
    <property type="entry name" value="At1g61320/At1g61330-like"/>
</dbReference>
<evidence type="ECO:0000313" key="3">
    <source>
        <dbReference type="EMBL" id="GJN33025.1"/>
    </source>
</evidence>
<dbReference type="PANTHER" id="PTHR34145">
    <property type="entry name" value="OS02G0105600 PROTEIN"/>
    <property type="match status" value="1"/>
</dbReference>
<dbReference type="Proteomes" id="UP001054889">
    <property type="component" value="Unassembled WGS sequence"/>
</dbReference>
<dbReference type="SUPFAM" id="SSF52047">
    <property type="entry name" value="RNI-like"/>
    <property type="match status" value="1"/>
</dbReference>
<comment type="caution">
    <text evidence="3">The sequence shown here is derived from an EMBL/GenBank/DDBJ whole genome shotgun (WGS) entry which is preliminary data.</text>
</comment>
<sequence>MSMQFCYSAGVGWLKNLQSNLILTRCWSIISIVGYFAALSWTKFLSFDLVPASYRKCDDRYIFPFELLDSESLTRLQHIQLGFVCLRPPNQFRGFPNLKMLDLHAVCANGKDSQAMLSSCCSLEWLSLVGCLLDDVLKADHPLPCLQYLSVANCGNGIHKIELDCMKLSTFIYEGFMVPIDLSKAFKLDKVDVHFYITTLEHVITTFPNALPNMQNMTLCGSFKPPEMSYFIESPCKFTHLKHLRLLSFLNRDVDTMSLVSFLRAAPFVEKLEIQVIFCSSFTSNHFMYLIYFYMLSTILLQWAWWFF</sequence>
<evidence type="ECO:0000313" key="4">
    <source>
        <dbReference type="Proteomes" id="UP001054889"/>
    </source>
</evidence>
<keyword evidence="1" id="KW-1133">Transmembrane helix</keyword>
<keyword evidence="4" id="KW-1185">Reference proteome</keyword>
<keyword evidence="1" id="KW-0472">Membrane</keyword>
<protein>
    <recommendedName>
        <fullName evidence="2">At1g61320/AtMIF1 LRR domain-containing protein</fullName>
    </recommendedName>
</protein>
<evidence type="ECO:0000259" key="2">
    <source>
        <dbReference type="Pfam" id="PF23622"/>
    </source>
</evidence>
<feature type="transmembrane region" description="Helical" evidence="1">
    <location>
        <begin position="21"/>
        <end position="41"/>
    </location>
</feature>
<dbReference type="AlphaFoldDB" id="A0AAV5FF44"/>
<reference evidence="3" key="2">
    <citation type="submission" date="2021-12" db="EMBL/GenBank/DDBJ databases">
        <title>Resequencing data analysis of finger millet.</title>
        <authorList>
            <person name="Hatakeyama M."/>
            <person name="Aluri S."/>
            <person name="Balachadran M.T."/>
            <person name="Sivarajan S.R."/>
            <person name="Poveda L."/>
            <person name="Shimizu-Inatsugi R."/>
            <person name="Schlapbach R."/>
            <person name="Sreeman S.M."/>
            <person name="Shimizu K.K."/>
        </authorList>
    </citation>
    <scope>NUCLEOTIDE SEQUENCE</scope>
</reference>
<name>A0AAV5FF44_ELECO</name>
<keyword evidence="1" id="KW-0812">Transmembrane</keyword>
<dbReference type="EMBL" id="BQKI01000084">
    <property type="protein sequence ID" value="GJN33025.1"/>
    <property type="molecule type" value="Genomic_DNA"/>
</dbReference>
<gene>
    <name evidence="3" type="primary">gb21582</name>
    <name evidence="3" type="ORF">PR202_gb21582</name>
</gene>
<dbReference type="InterPro" id="IPR032675">
    <property type="entry name" value="LRR_dom_sf"/>
</dbReference>
<organism evidence="3 4">
    <name type="scientific">Eleusine coracana subsp. coracana</name>
    <dbReference type="NCBI Taxonomy" id="191504"/>
    <lineage>
        <taxon>Eukaryota</taxon>
        <taxon>Viridiplantae</taxon>
        <taxon>Streptophyta</taxon>
        <taxon>Embryophyta</taxon>
        <taxon>Tracheophyta</taxon>
        <taxon>Spermatophyta</taxon>
        <taxon>Magnoliopsida</taxon>
        <taxon>Liliopsida</taxon>
        <taxon>Poales</taxon>
        <taxon>Poaceae</taxon>
        <taxon>PACMAD clade</taxon>
        <taxon>Chloridoideae</taxon>
        <taxon>Cynodonteae</taxon>
        <taxon>Eleusininae</taxon>
        <taxon>Eleusine</taxon>
    </lineage>
</organism>
<dbReference type="InterPro" id="IPR055357">
    <property type="entry name" value="LRR_At1g61320_AtMIF1"/>
</dbReference>
<evidence type="ECO:0000256" key="1">
    <source>
        <dbReference type="SAM" id="Phobius"/>
    </source>
</evidence>